<sequence length="102" mass="10373">MQSAAVAVSPAPPPARASAPRRPGQGLLVVICSIANGLVMADIVAASVCLSALSAAAPARQLRLAGWTWVAAGFLIFFAALLSVRGHLADRLGPTWSSAPGW</sequence>
<dbReference type="InterPro" id="IPR036259">
    <property type="entry name" value="MFS_trans_sf"/>
</dbReference>
<reference evidence="3 4" key="1">
    <citation type="submission" date="2018-03" db="EMBL/GenBank/DDBJ databases">
        <title>Genomic Encyclopedia of Type Strains, Phase III (KMG-III): the genomes of soil and plant-associated and newly described type strains.</title>
        <authorList>
            <person name="Whitman W."/>
        </authorList>
    </citation>
    <scope>NUCLEOTIDE SEQUENCE [LARGE SCALE GENOMIC DNA]</scope>
    <source>
        <strain evidence="3 4">CGMCC 4.7104</strain>
    </source>
</reference>
<dbReference type="EMBL" id="PVNG01000064">
    <property type="protein sequence ID" value="PRX42920.1"/>
    <property type="molecule type" value="Genomic_DNA"/>
</dbReference>
<keyword evidence="2" id="KW-0812">Transmembrane</keyword>
<dbReference type="RefSeq" id="WP_106253579.1">
    <property type="nucleotide sequence ID" value="NZ_PVNG01000064.1"/>
</dbReference>
<gene>
    <name evidence="3" type="ORF">B0I32_1646</name>
</gene>
<name>A0A2T0LJY1_9ACTN</name>
<feature type="transmembrane region" description="Helical" evidence="2">
    <location>
        <begin position="27"/>
        <end position="52"/>
    </location>
</feature>
<evidence type="ECO:0000313" key="3">
    <source>
        <dbReference type="EMBL" id="PRX42920.1"/>
    </source>
</evidence>
<dbReference type="SUPFAM" id="SSF103473">
    <property type="entry name" value="MFS general substrate transporter"/>
    <property type="match status" value="1"/>
</dbReference>
<feature type="transmembrane region" description="Helical" evidence="2">
    <location>
        <begin position="64"/>
        <end position="84"/>
    </location>
</feature>
<keyword evidence="4" id="KW-1185">Reference proteome</keyword>
<dbReference type="AlphaFoldDB" id="A0A2T0LJY1"/>
<evidence type="ECO:0000313" key="4">
    <source>
        <dbReference type="Proteomes" id="UP000238312"/>
    </source>
</evidence>
<comment type="caution">
    <text evidence="3">The sequence shown here is derived from an EMBL/GenBank/DDBJ whole genome shotgun (WGS) entry which is preliminary data.</text>
</comment>
<feature type="region of interest" description="Disordered" evidence="1">
    <location>
        <begin position="1"/>
        <end position="22"/>
    </location>
</feature>
<evidence type="ECO:0000256" key="1">
    <source>
        <dbReference type="SAM" id="MobiDB-lite"/>
    </source>
</evidence>
<protein>
    <recommendedName>
        <fullName evidence="5">MFS transporter</fullName>
    </recommendedName>
</protein>
<keyword evidence="2" id="KW-1133">Transmembrane helix</keyword>
<organism evidence="3 4">
    <name type="scientific">Nonomuraea fuscirosea</name>
    <dbReference type="NCBI Taxonomy" id="1291556"/>
    <lineage>
        <taxon>Bacteria</taxon>
        <taxon>Bacillati</taxon>
        <taxon>Actinomycetota</taxon>
        <taxon>Actinomycetes</taxon>
        <taxon>Streptosporangiales</taxon>
        <taxon>Streptosporangiaceae</taxon>
        <taxon>Nonomuraea</taxon>
    </lineage>
</organism>
<dbReference type="Proteomes" id="UP000238312">
    <property type="component" value="Unassembled WGS sequence"/>
</dbReference>
<evidence type="ECO:0000256" key="2">
    <source>
        <dbReference type="SAM" id="Phobius"/>
    </source>
</evidence>
<keyword evidence="2" id="KW-0472">Membrane</keyword>
<evidence type="ECO:0008006" key="5">
    <source>
        <dbReference type="Google" id="ProtNLM"/>
    </source>
</evidence>
<proteinExistence type="predicted"/>
<accession>A0A2T0LJY1</accession>